<proteinExistence type="predicted"/>
<sequence length="82" mass="8938">MTCKDRVGIHTTAAADEISGATQRSVLGPVLFLMFINDLPPSLRNSCYLFADDVKVAGADLDEDIEAMLPWSQKWSLPNVNG</sequence>
<gene>
    <name evidence="1" type="ORF">ECPE_LOCUS14181</name>
</gene>
<dbReference type="OrthoDB" id="416454at2759"/>
<dbReference type="Proteomes" id="UP000272942">
    <property type="component" value="Unassembled WGS sequence"/>
</dbReference>
<evidence type="ECO:0000313" key="2">
    <source>
        <dbReference type="Proteomes" id="UP000272942"/>
    </source>
</evidence>
<protein>
    <submittedName>
        <fullName evidence="3">Reverse transcriptase domain-containing protein</fullName>
    </submittedName>
</protein>
<organism evidence="3">
    <name type="scientific">Echinostoma caproni</name>
    <dbReference type="NCBI Taxonomy" id="27848"/>
    <lineage>
        <taxon>Eukaryota</taxon>
        <taxon>Metazoa</taxon>
        <taxon>Spiralia</taxon>
        <taxon>Lophotrochozoa</taxon>
        <taxon>Platyhelminthes</taxon>
        <taxon>Trematoda</taxon>
        <taxon>Digenea</taxon>
        <taxon>Plagiorchiida</taxon>
        <taxon>Echinostomata</taxon>
        <taxon>Echinostomatoidea</taxon>
        <taxon>Echinostomatidae</taxon>
        <taxon>Echinostoma</taxon>
    </lineage>
</organism>
<accession>A0A183B4P6</accession>
<reference evidence="1 2" key="2">
    <citation type="submission" date="2018-11" db="EMBL/GenBank/DDBJ databases">
        <authorList>
            <consortium name="Pathogen Informatics"/>
        </authorList>
    </citation>
    <scope>NUCLEOTIDE SEQUENCE [LARGE SCALE GENOMIC DNA]</scope>
    <source>
        <strain evidence="1 2">Egypt</strain>
    </source>
</reference>
<evidence type="ECO:0000313" key="1">
    <source>
        <dbReference type="EMBL" id="VDP91453.1"/>
    </source>
</evidence>
<keyword evidence="2" id="KW-1185">Reference proteome</keyword>
<dbReference type="AlphaFoldDB" id="A0A183B4P6"/>
<evidence type="ECO:0000313" key="3">
    <source>
        <dbReference type="WBParaSite" id="ECPE_0001422101-mRNA-1"/>
    </source>
</evidence>
<dbReference type="EMBL" id="UZAN01056891">
    <property type="protein sequence ID" value="VDP91453.1"/>
    <property type="molecule type" value="Genomic_DNA"/>
</dbReference>
<dbReference type="WBParaSite" id="ECPE_0001422101-mRNA-1">
    <property type="protein sequence ID" value="ECPE_0001422101-mRNA-1"/>
    <property type="gene ID" value="ECPE_0001422101"/>
</dbReference>
<name>A0A183B4P6_9TREM</name>
<reference evidence="3" key="1">
    <citation type="submission" date="2016-06" db="UniProtKB">
        <authorList>
            <consortium name="WormBaseParasite"/>
        </authorList>
    </citation>
    <scope>IDENTIFICATION</scope>
</reference>